<dbReference type="FunFam" id="3.30.160.60:FF:000710">
    <property type="entry name" value="Zinc finger protein 768"/>
    <property type="match status" value="1"/>
</dbReference>
<dbReference type="InterPro" id="IPR013087">
    <property type="entry name" value="Znf_C2H2_type"/>
</dbReference>
<evidence type="ECO:0000256" key="4">
    <source>
        <dbReference type="ARBA" id="ARBA00022833"/>
    </source>
</evidence>
<dbReference type="GO" id="GO:0008270">
    <property type="term" value="F:zinc ion binding"/>
    <property type="evidence" value="ECO:0007669"/>
    <property type="project" value="UniProtKB-KW"/>
</dbReference>
<evidence type="ECO:0000313" key="9">
    <source>
        <dbReference type="Proteomes" id="UP001178461"/>
    </source>
</evidence>
<protein>
    <submittedName>
        <fullName evidence="8">Zinc finger protein 831 isoform X5</fullName>
    </submittedName>
</protein>
<keyword evidence="4" id="KW-0862">Zinc</keyword>
<feature type="region of interest" description="Disordered" evidence="6">
    <location>
        <begin position="1439"/>
        <end position="1565"/>
    </location>
</feature>
<feature type="region of interest" description="Disordered" evidence="6">
    <location>
        <begin position="325"/>
        <end position="352"/>
    </location>
</feature>
<feature type="region of interest" description="Disordered" evidence="6">
    <location>
        <begin position="609"/>
        <end position="639"/>
    </location>
</feature>
<evidence type="ECO:0000256" key="2">
    <source>
        <dbReference type="ARBA" id="ARBA00022737"/>
    </source>
</evidence>
<feature type="compositionally biased region" description="Polar residues" evidence="6">
    <location>
        <begin position="330"/>
        <end position="348"/>
    </location>
</feature>
<dbReference type="Pfam" id="PF00096">
    <property type="entry name" value="zf-C2H2"/>
    <property type="match status" value="1"/>
</dbReference>
<evidence type="ECO:0000259" key="7">
    <source>
        <dbReference type="PROSITE" id="PS50157"/>
    </source>
</evidence>
<sequence>MRGHLKTIEQLYNIKRMEAQRLPCPPASLKDQPVQLSCLQAVPAASNLSLSPVVLQPEQGVSQTIYLKAVTIPFYQPTQAECHHPNNRLPTGRTSINLDSTNMPLIVSPVLHSEGTDQLQAVIQTQPRTINIISGLSVLPQNPSPCLPLGSPGKSKSAGKYLCKHCGRDCVKPSVLEKHMRSHTGERPFPCTTCGIAFKTQSNLYKHRRSQTHVNNARQPSESDNSSTLEENEKVSESVGALQTTKANNRNCDQPRTLIKQAISESTDVLTREKHLPDASLPAVNALFLGSENQWMTADNYHGGLSQNALEKETMKDPLNSLQRRKIQEQRSPTVSKHSQLQRQQATYSEKLWDSRSPDYKLKKCESTDSGYLSRSDSVEQQMLSPSPLHSLCEHSIESESDTAISNLRYTAGNSSKVDLAEKAPGALTFEKKKLEEHISKLISQNKAVVDDTQLDNVRPRKTVLSKQGSIDLPMPYTYKDSFHFDIRPVDINRKKNLSLFSAKSIFTPVEKSKPLFFHSVPTQFSTTIDCVPVTRSNSLPFVESTRRVQDQIDSSKLTSFARMSPNTSFSGLLHSNNFAASTAGFPNSHPRALVRQVAVDDLLLSNMTESSSSSEEVKGTKKPGAGGEGANAKYKKPSQRKFKMFSQEKWQVYGDETFKKIYQKMKSSQMTKKPKENKTDTSSIHLDAKETTSQEGVTLPRESRSTTMAAISAKLNTEELKGHSISSPILQCGTLQESSRSFAESMETSSTVSDCEHSDMTKTLLEHRYKELGVSEEESNSNTQVHPLSTSCELKFPLQQATDQETVTSLNTASLHNTGSEETITQEGFIKLLPPLHDDILTCKGEDTGGKESFQLKQGGLPPQQCDSSEPVQTLQKLPSERKKLKVDKLKSKENTKLKVSIGHSSSEERTVKPLDHYKLLNMVAPVSVSHSVKGEKQTGTVGANASGGNMEYEEAVKYPVMVSNNKDDVANLTDKASVPAFSFSEQLKAGIKKEHTCNSSALQKLTENPCPMITGTEMSYQSGDTAPPHTQHTVVDQAAPHLKKNEFLPKYILKCAQEANSTDMPLILAGVSKEMPCISLPCTSTDSSSLASNNRSVGTSSTDVFLCPLQLELSHPNRTKELKGEVHTTLKSLVVCSPAILETTSITTRLDRRCHLQNVRQKEKTKDEGKGANNGDHLDDQKLPQEGDGRVIVCTSQMPGGKIYFTSMYRGGFLISSDMTGQSPALQLIHSGNSSVLSVSSLVERAVFCGNTDTKITEWQSAVNPFPGFQDLSSCSVDSSKCLCHSSDTLYCHVLCTQQKEVCTLSQLSAVSRAGNLKVPSLNISFPTLNAEPQLTWCCLSRNLPLPVEQMEKKDSAYSSLHTCKNESMVSKCSLSFCQMKSTKKAASQGLTTGTPKAPVTCFSQKQQVEKQCFTTTGFDVLLKDIPEAEEAKEKLNKVRGLSANKGKRSRKRKKMKISQKRYKGSYGHRHILLKTNRLGKQRWPANRPLETPKRRPNSHTSDSHEPCGKWSCLPTASQGNDQNLQQETSYAPTDKAASSVKKNQMKEEVSGSANERSRGSLSLQMMPAVPDVSKATYSFTLATDAVVEKANTFDVNSLGIFKEEPQPDVISDDCWPSIEHCNFELIVSGKSHSHSIVDSKVISPIFVGSNADCDNVESKYQNFTDLEPSVHVTGRKEKPTGGALYPSLKEQLAPTFQTPCPALFGSKLLTGTSFSSNPLHSSGLVQETNSSPGHCSCTEKNIHSTKPGNDQGKLSKPGFPPFKTPSTFIASSGTLSKPYKKQSLEVMSKQAHVEYDDISSSDDEDRLIIEI</sequence>
<feature type="compositionally biased region" description="Polar residues" evidence="6">
    <location>
        <begin position="212"/>
        <end position="229"/>
    </location>
</feature>
<evidence type="ECO:0000256" key="1">
    <source>
        <dbReference type="ARBA" id="ARBA00022723"/>
    </source>
</evidence>
<dbReference type="PROSITE" id="PS50157">
    <property type="entry name" value="ZINC_FINGER_C2H2_2"/>
    <property type="match status" value="2"/>
</dbReference>
<keyword evidence="9" id="KW-1185">Reference proteome</keyword>
<dbReference type="PANTHER" id="PTHR47166:SF1">
    <property type="entry name" value="ZINC FINGER PROTEIN 831"/>
    <property type="match status" value="1"/>
</dbReference>
<dbReference type="EMBL" id="OX395131">
    <property type="protein sequence ID" value="CAI5778365.1"/>
    <property type="molecule type" value="Genomic_DNA"/>
</dbReference>
<keyword evidence="3 5" id="KW-0863">Zinc-finger</keyword>
<dbReference type="SMART" id="SM00355">
    <property type="entry name" value="ZnF_C2H2"/>
    <property type="match status" value="2"/>
</dbReference>
<dbReference type="Proteomes" id="UP001178461">
    <property type="component" value="Chromosome 6"/>
</dbReference>
<gene>
    <name evidence="8" type="ORF">PODLI_1B037532</name>
</gene>
<feature type="compositionally biased region" description="Polar residues" evidence="6">
    <location>
        <begin position="241"/>
        <end position="252"/>
    </location>
</feature>
<reference evidence="8" key="1">
    <citation type="submission" date="2022-12" db="EMBL/GenBank/DDBJ databases">
        <authorList>
            <person name="Alioto T."/>
            <person name="Alioto T."/>
            <person name="Gomez Garrido J."/>
        </authorList>
    </citation>
    <scope>NUCLEOTIDE SEQUENCE</scope>
</reference>
<feature type="compositionally biased region" description="Basic residues" evidence="6">
    <location>
        <begin position="1448"/>
        <end position="1483"/>
    </location>
</feature>
<proteinExistence type="predicted"/>
<feature type="region of interest" description="Disordered" evidence="6">
    <location>
        <begin position="1793"/>
        <end position="1814"/>
    </location>
</feature>
<evidence type="ECO:0000256" key="3">
    <source>
        <dbReference type="ARBA" id="ARBA00022771"/>
    </source>
</evidence>
<evidence type="ECO:0000256" key="5">
    <source>
        <dbReference type="PROSITE-ProRule" id="PRU00042"/>
    </source>
</evidence>
<feature type="region of interest" description="Disordered" evidence="6">
    <location>
        <begin position="208"/>
        <end position="252"/>
    </location>
</feature>
<feature type="compositionally biased region" description="Polar residues" evidence="6">
    <location>
        <begin position="1727"/>
        <end position="1736"/>
    </location>
</feature>
<keyword evidence="1" id="KW-0479">Metal-binding</keyword>
<evidence type="ECO:0000313" key="8">
    <source>
        <dbReference type="EMBL" id="CAI5778365.1"/>
    </source>
</evidence>
<feature type="region of interest" description="Disordered" evidence="6">
    <location>
        <begin position="1161"/>
        <end position="1186"/>
    </location>
</feature>
<feature type="compositionally biased region" description="Polar residues" evidence="6">
    <location>
        <begin position="1554"/>
        <end position="1565"/>
    </location>
</feature>
<dbReference type="PROSITE" id="PS00028">
    <property type="entry name" value="ZINC_FINGER_C2H2_1"/>
    <property type="match status" value="2"/>
</dbReference>
<feature type="domain" description="C2H2-type" evidence="7">
    <location>
        <begin position="189"/>
        <end position="218"/>
    </location>
</feature>
<feature type="compositionally biased region" description="Polar residues" evidence="6">
    <location>
        <begin position="1767"/>
        <end position="1776"/>
    </location>
</feature>
<dbReference type="InterPro" id="IPR036236">
    <property type="entry name" value="Znf_C2H2_sf"/>
</dbReference>
<name>A0AA35KHQ6_9SAUR</name>
<accession>A0AA35KHQ6</accession>
<organism evidence="8 9">
    <name type="scientific">Podarcis lilfordi</name>
    <name type="common">Lilford's wall lizard</name>
    <dbReference type="NCBI Taxonomy" id="74358"/>
    <lineage>
        <taxon>Eukaryota</taxon>
        <taxon>Metazoa</taxon>
        <taxon>Chordata</taxon>
        <taxon>Craniata</taxon>
        <taxon>Vertebrata</taxon>
        <taxon>Euteleostomi</taxon>
        <taxon>Lepidosauria</taxon>
        <taxon>Squamata</taxon>
        <taxon>Bifurcata</taxon>
        <taxon>Unidentata</taxon>
        <taxon>Episquamata</taxon>
        <taxon>Laterata</taxon>
        <taxon>Lacertibaenia</taxon>
        <taxon>Lacertidae</taxon>
        <taxon>Podarcis</taxon>
    </lineage>
</organism>
<keyword evidence="2" id="KW-0677">Repeat</keyword>
<dbReference type="Gene3D" id="3.30.160.60">
    <property type="entry name" value="Classic Zinc Finger"/>
    <property type="match status" value="2"/>
</dbReference>
<feature type="region of interest" description="Disordered" evidence="6">
    <location>
        <begin position="1727"/>
        <end position="1776"/>
    </location>
</feature>
<feature type="compositionally biased region" description="Acidic residues" evidence="6">
    <location>
        <begin position="1799"/>
        <end position="1808"/>
    </location>
</feature>
<dbReference type="PANTHER" id="PTHR47166">
    <property type="entry name" value="ZINC FINGER PROTEIN 831"/>
    <property type="match status" value="1"/>
</dbReference>
<dbReference type="SUPFAM" id="SSF57667">
    <property type="entry name" value="beta-beta-alpha zinc fingers"/>
    <property type="match status" value="1"/>
</dbReference>
<feature type="compositionally biased region" description="Polar residues" evidence="6">
    <location>
        <begin position="1517"/>
        <end position="1534"/>
    </location>
</feature>
<feature type="domain" description="C2H2-type" evidence="7">
    <location>
        <begin position="161"/>
        <end position="188"/>
    </location>
</feature>
<evidence type="ECO:0000256" key="6">
    <source>
        <dbReference type="SAM" id="MobiDB-lite"/>
    </source>
</evidence>